<dbReference type="InterPro" id="IPR017871">
    <property type="entry name" value="ABC_transporter-like_CS"/>
</dbReference>
<dbReference type="InterPro" id="IPR003593">
    <property type="entry name" value="AAA+_ATPase"/>
</dbReference>
<keyword evidence="14" id="KW-0175">Coiled coil</keyword>
<organism evidence="19 20">
    <name type="scientific">Funneliformis caledonium</name>
    <dbReference type="NCBI Taxonomy" id="1117310"/>
    <lineage>
        <taxon>Eukaryota</taxon>
        <taxon>Fungi</taxon>
        <taxon>Fungi incertae sedis</taxon>
        <taxon>Mucoromycota</taxon>
        <taxon>Glomeromycotina</taxon>
        <taxon>Glomeromycetes</taxon>
        <taxon>Glomerales</taxon>
        <taxon>Glomeraceae</taxon>
        <taxon>Funneliformis</taxon>
    </lineage>
</organism>
<dbReference type="Gene3D" id="3.40.1090.10">
    <property type="entry name" value="Cytosolic phospholipase A2 catalytic domain"/>
    <property type="match status" value="1"/>
</dbReference>
<dbReference type="SMART" id="SM00382">
    <property type="entry name" value="AAA"/>
    <property type="match status" value="2"/>
</dbReference>
<evidence type="ECO:0000256" key="7">
    <source>
        <dbReference type="ARBA" id="ARBA00022741"/>
    </source>
</evidence>
<feature type="domain" description="ABC transmembrane type-1" evidence="17">
    <location>
        <begin position="213"/>
        <end position="490"/>
    </location>
</feature>
<feature type="transmembrane region" description="Helical" evidence="15">
    <location>
        <begin position="104"/>
        <end position="123"/>
    </location>
</feature>
<dbReference type="InterPro" id="IPR002642">
    <property type="entry name" value="LysoPLipase_cat_dom"/>
</dbReference>
<dbReference type="SUPFAM" id="SSF52151">
    <property type="entry name" value="FabD/lysophospholipase-like"/>
    <property type="match status" value="1"/>
</dbReference>
<keyword evidence="11" id="KW-0325">Glycoprotein</keyword>
<dbReference type="SUPFAM" id="SSF52540">
    <property type="entry name" value="P-loop containing nucleoside triphosphate hydrolases"/>
    <property type="match status" value="2"/>
</dbReference>
<dbReference type="FunFam" id="1.20.1560.10:FF:000013">
    <property type="entry name" value="ABC transporter C family member 2"/>
    <property type="match status" value="1"/>
</dbReference>
<dbReference type="CDD" id="cd18596">
    <property type="entry name" value="ABC_6TM_VMR1_D1_like"/>
    <property type="match status" value="1"/>
</dbReference>
<feature type="transmembrane region" description="Helical" evidence="15">
    <location>
        <begin position="7"/>
        <end position="26"/>
    </location>
</feature>
<evidence type="ECO:0000256" key="10">
    <source>
        <dbReference type="ARBA" id="ARBA00023136"/>
    </source>
</evidence>
<feature type="domain" description="ABC transmembrane type-1" evidence="17">
    <location>
        <begin position="854"/>
        <end position="1130"/>
    </location>
</feature>
<dbReference type="OrthoDB" id="6500128at2759"/>
<dbReference type="Gene3D" id="1.20.1560.10">
    <property type="entry name" value="ABC transporter type 1, transmembrane domain"/>
    <property type="match status" value="2"/>
</dbReference>
<dbReference type="InterPro" id="IPR011527">
    <property type="entry name" value="ABC1_TM_dom"/>
</dbReference>
<evidence type="ECO:0000256" key="1">
    <source>
        <dbReference type="ARBA" id="ARBA00004141"/>
    </source>
</evidence>
<dbReference type="GO" id="GO:0004622">
    <property type="term" value="F:phosphatidylcholine lysophospholipase activity"/>
    <property type="evidence" value="ECO:0007669"/>
    <property type="project" value="UniProtKB-EC"/>
</dbReference>
<dbReference type="EC" id="3.1.1.5" evidence="13"/>
<feature type="transmembrane region" description="Helical" evidence="15">
    <location>
        <begin position="245"/>
        <end position="265"/>
    </location>
</feature>
<comment type="catalytic activity">
    <reaction evidence="13">
        <text>a 1-acyl-sn-glycero-3-phosphocholine + H2O = sn-glycerol 3-phosphocholine + a fatty acid + H(+)</text>
        <dbReference type="Rhea" id="RHEA:15177"/>
        <dbReference type="ChEBI" id="CHEBI:15377"/>
        <dbReference type="ChEBI" id="CHEBI:15378"/>
        <dbReference type="ChEBI" id="CHEBI:16870"/>
        <dbReference type="ChEBI" id="CHEBI:28868"/>
        <dbReference type="ChEBI" id="CHEBI:58168"/>
        <dbReference type="EC" id="3.1.1.5"/>
    </reaction>
</comment>
<dbReference type="Pfam" id="PF01735">
    <property type="entry name" value="PLA2_B"/>
    <property type="match status" value="1"/>
</dbReference>
<feature type="transmembrane region" description="Helical" evidence="15">
    <location>
        <begin position="426"/>
        <end position="451"/>
    </location>
</feature>
<keyword evidence="12 13" id="KW-0443">Lipid metabolism</keyword>
<keyword evidence="20" id="KW-1185">Reference proteome</keyword>
<evidence type="ECO:0000256" key="6">
    <source>
        <dbReference type="ARBA" id="ARBA00022737"/>
    </source>
</evidence>
<dbReference type="PANTHER" id="PTHR24223">
    <property type="entry name" value="ATP-BINDING CASSETTE SUB-FAMILY C"/>
    <property type="match status" value="1"/>
</dbReference>
<evidence type="ECO:0000313" key="19">
    <source>
        <dbReference type="EMBL" id="CAG8496431.1"/>
    </source>
</evidence>
<dbReference type="InterPro" id="IPR016035">
    <property type="entry name" value="Acyl_Trfase/lysoPLipase"/>
</dbReference>
<dbReference type="CDD" id="cd03250">
    <property type="entry name" value="ABCC_MRP_domain1"/>
    <property type="match status" value="1"/>
</dbReference>
<evidence type="ECO:0000256" key="5">
    <source>
        <dbReference type="ARBA" id="ARBA00022692"/>
    </source>
</evidence>
<dbReference type="EMBL" id="CAJVPQ010000613">
    <property type="protein sequence ID" value="CAG8496431.1"/>
    <property type="molecule type" value="Genomic_DNA"/>
</dbReference>
<feature type="transmembrane region" description="Helical" evidence="15">
    <location>
        <begin position="1075"/>
        <end position="1097"/>
    </location>
</feature>
<feature type="domain" description="ABC transporter" evidence="16">
    <location>
        <begin position="1169"/>
        <end position="1415"/>
    </location>
</feature>
<dbReference type="Proteomes" id="UP000789570">
    <property type="component" value="Unassembled WGS sequence"/>
</dbReference>
<dbReference type="PANTHER" id="PTHR24223:SF353">
    <property type="entry name" value="ABC TRANSPORTER ATP-BINDING PROTEIN_PERMEASE VMR1-RELATED"/>
    <property type="match status" value="1"/>
</dbReference>
<keyword evidence="9 15" id="KW-1133">Transmembrane helix</keyword>
<dbReference type="PROSITE" id="PS00211">
    <property type="entry name" value="ABC_TRANSPORTER_1"/>
    <property type="match status" value="2"/>
</dbReference>
<feature type="transmembrane region" description="Helical" evidence="15">
    <location>
        <begin position="1103"/>
        <end position="1122"/>
    </location>
</feature>
<dbReference type="InterPro" id="IPR003439">
    <property type="entry name" value="ABC_transporter-like_ATP-bd"/>
</dbReference>
<dbReference type="GO" id="GO:0016887">
    <property type="term" value="F:ATP hydrolysis activity"/>
    <property type="evidence" value="ECO:0007669"/>
    <property type="project" value="InterPro"/>
</dbReference>
<dbReference type="GO" id="GO:0140359">
    <property type="term" value="F:ABC-type transporter activity"/>
    <property type="evidence" value="ECO:0007669"/>
    <property type="project" value="InterPro"/>
</dbReference>
<evidence type="ECO:0000256" key="11">
    <source>
        <dbReference type="ARBA" id="ARBA00023180"/>
    </source>
</evidence>
<keyword evidence="4" id="KW-0813">Transport</keyword>
<comment type="subcellular location">
    <subcellularLocation>
        <location evidence="1">Membrane</location>
        <topology evidence="1">Multi-pass membrane protein</topology>
    </subcellularLocation>
</comment>
<evidence type="ECO:0000313" key="20">
    <source>
        <dbReference type="Proteomes" id="UP000789570"/>
    </source>
</evidence>
<dbReference type="FunFam" id="3.40.50.300:FF:000610">
    <property type="entry name" value="Multidrug resistance-associated ABC transporter"/>
    <property type="match status" value="1"/>
</dbReference>
<dbReference type="GO" id="GO:0005524">
    <property type="term" value="F:ATP binding"/>
    <property type="evidence" value="ECO:0007669"/>
    <property type="project" value="UniProtKB-KW"/>
</dbReference>
<dbReference type="Pfam" id="PF00005">
    <property type="entry name" value="ABC_tran"/>
    <property type="match status" value="2"/>
</dbReference>
<keyword evidence="5 15" id="KW-0812">Transmembrane</keyword>
<feature type="transmembrane region" description="Helical" evidence="15">
    <location>
        <begin position="993"/>
        <end position="1010"/>
    </location>
</feature>
<dbReference type="InterPro" id="IPR036640">
    <property type="entry name" value="ABC1_TM_sf"/>
</dbReference>
<keyword evidence="8" id="KW-0067">ATP-binding</keyword>
<evidence type="ECO:0000256" key="4">
    <source>
        <dbReference type="ARBA" id="ARBA00022448"/>
    </source>
</evidence>
<reference evidence="19" key="1">
    <citation type="submission" date="2021-06" db="EMBL/GenBank/DDBJ databases">
        <authorList>
            <person name="Kallberg Y."/>
            <person name="Tangrot J."/>
            <person name="Rosling A."/>
        </authorList>
    </citation>
    <scope>NUCLEOTIDE SEQUENCE</scope>
    <source>
        <strain evidence="19">UK204</strain>
    </source>
</reference>
<keyword evidence="6" id="KW-0677">Repeat</keyword>
<evidence type="ECO:0000256" key="8">
    <source>
        <dbReference type="ARBA" id="ARBA00022840"/>
    </source>
</evidence>
<dbReference type="SMART" id="SM00022">
    <property type="entry name" value="PLAc"/>
    <property type="match status" value="1"/>
</dbReference>
<comment type="similarity">
    <text evidence="2 13">Belongs to the lysophospholipase family.</text>
</comment>
<dbReference type="GO" id="GO:0009395">
    <property type="term" value="P:phospholipid catabolic process"/>
    <property type="evidence" value="ECO:0007669"/>
    <property type="project" value="InterPro"/>
</dbReference>
<dbReference type="InterPro" id="IPR050173">
    <property type="entry name" value="ABC_transporter_C-like"/>
</dbReference>
<evidence type="ECO:0000256" key="14">
    <source>
        <dbReference type="SAM" id="Coils"/>
    </source>
</evidence>
<feature type="transmembrane region" description="Helical" evidence="15">
    <location>
        <begin position="208"/>
        <end position="233"/>
    </location>
</feature>
<feature type="transmembrane region" description="Helical" evidence="15">
    <location>
        <begin position="894"/>
        <end position="917"/>
    </location>
</feature>
<dbReference type="CDD" id="cd03244">
    <property type="entry name" value="ABCC_MRP_domain2"/>
    <property type="match status" value="1"/>
</dbReference>
<dbReference type="Pfam" id="PF00664">
    <property type="entry name" value="ABC_membrane"/>
    <property type="match status" value="2"/>
</dbReference>
<dbReference type="FunFam" id="3.40.50.300:FF:000825">
    <property type="entry name" value="ABC bile acid transporter"/>
    <property type="match status" value="1"/>
</dbReference>
<comment type="caution">
    <text evidence="19">The sequence shown here is derived from an EMBL/GenBank/DDBJ whole genome shotgun (WGS) entry which is preliminary data.</text>
</comment>
<proteinExistence type="inferred from homology"/>
<evidence type="ECO:0000256" key="15">
    <source>
        <dbReference type="SAM" id="Phobius"/>
    </source>
</evidence>
<keyword evidence="12 13" id="KW-0442">Lipid degradation</keyword>
<gene>
    <name evidence="19" type="ORF">FCALED_LOCUS3480</name>
</gene>
<keyword evidence="10 15" id="KW-0472">Membrane</keyword>
<accession>A0A9N9EW01</accession>
<dbReference type="InterPro" id="IPR027417">
    <property type="entry name" value="P-loop_NTPase"/>
</dbReference>
<feature type="transmembrane region" description="Helical" evidence="15">
    <location>
        <begin position="46"/>
        <end position="67"/>
    </location>
</feature>
<feature type="coiled-coil region" evidence="14">
    <location>
        <begin position="1125"/>
        <end position="1152"/>
    </location>
</feature>
<evidence type="ECO:0000256" key="12">
    <source>
        <dbReference type="PROSITE-ProRule" id="PRU00555"/>
    </source>
</evidence>
<dbReference type="CDD" id="cd18604">
    <property type="entry name" value="ABC_6TM_VMR1_D2_like"/>
    <property type="match status" value="1"/>
</dbReference>
<dbReference type="PROSITE" id="PS51210">
    <property type="entry name" value="PLA2C"/>
    <property type="match status" value="1"/>
</dbReference>
<dbReference type="SUPFAM" id="SSF90123">
    <property type="entry name" value="ABC transporter transmembrane region"/>
    <property type="match status" value="2"/>
</dbReference>
<evidence type="ECO:0000256" key="3">
    <source>
        <dbReference type="ARBA" id="ARBA00009726"/>
    </source>
</evidence>
<name>A0A9N9EW01_9GLOM</name>
<feature type="transmembrane region" description="Helical" evidence="15">
    <location>
        <begin position="850"/>
        <end position="874"/>
    </location>
</feature>
<dbReference type="GO" id="GO:0000329">
    <property type="term" value="C:fungal-type vacuole membrane"/>
    <property type="evidence" value="ECO:0007669"/>
    <property type="project" value="TreeGrafter"/>
</dbReference>
<evidence type="ECO:0000259" key="17">
    <source>
        <dbReference type="PROSITE" id="PS50929"/>
    </source>
</evidence>
<evidence type="ECO:0000256" key="2">
    <source>
        <dbReference type="ARBA" id="ARBA00008780"/>
    </source>
</evidence>
<feature type="transmembrane region" description="Helical" evidence="15">
    <location>
        <begin position="965"/>
        <end position="987"/>
    </location>
</feature>
<keyword evidence="7" id="KW-0547">Nucleotide-binding</keyword>
<protein>
    <recommendedName>
        <fullName evidence="13">Lysophospholipase</fullName>
        <ecNumber evidence="13">3.1.1.5</ecNumber>
    </recommendedName>
</protein>
<sequence>MSMIADSLLLSATSFTSIIILVIQKYKINSSIEPDVSFSTAGKDYIKLVLALCQVALFLFLFFVRVFHVKDHLEVKDAFHAGLLALCWQLRTALVFHHDTIRELIIAIINLVTSTILASVTITTPKGPPTYNKEGRPISSISHCSILEFITFNITIPLIRKTLKTNTLYDWDLDELPNEYLAHESFNKIKRWRNNKLLYRIWKANQTIVLLETFYTIVSSVLRYVPILFLYSLLDFIQENEFENYEWAIFCIFGILIGGLLYVFAISQHNYWGCAVLQVNISSMLNSEIYSKSLTIKSNINEIGKVSNLMAVDVNRVAQFAIWWATILEGPIQIGVGLFFLYKLLESACLIGILVLVVILPIQRWSGHYFSMNQERLMKARDHRVSLTNEVLRGIRMIKFNAWEDNWMRRNLDARNIELKFLKKNFVMMTIFNILWVASPILITVASFLAYTKILGNELTASVTFTSAVIFNEIRFILNDLAELFMLGLQALVSLRRIEVFLTTENKTQRDKNVIFACENKMGFENATITWYKTEKNIDENFIMKDLSIEFPVEKLSIIFGPTGSGKTLLLLALLGEAEIQSGSVFCPQNQRSDDPDWMMDDSIAYVAQYTWLPNCSIRDSILFNLPFNEERYNQVVKSCSLDKDFESFVDGDLTEIGEQGVTLSGGQKQRIALARAVYSRAKHILIDDALSAVDANTAKHLIDECLSGPLMNKRTRILVTHHLSLALTNASYMVAINNGQVAVKGEVSELYDSGSIFQFLKRKPEEDVSKKIIVSETNRIENSIGTLLQVSSEETSVIIKEDLTDEKIIDKSPNNELNKPRVLIQEEGKESGKVKLGVYLKYLKSNGNYLFWIMALILFISTRTAQILEGWWLNEWSNLNTTLNKDFNIDFYIKIYVIIIIFSMFFGVVQFSFLYYGSLRASKKLYHQLLATVIKAPLRYFDTTPIGRILNRFSKDFEIIDSSLAVDLGLFLHNLLMIIGVIIVIITITKAAIAFGIIYVIIGALYAKISRELKRLDSITKSPLYSHYTETLIGITTIRAFKVTEQFMNEMLKRIDNNIRPFYFLWVANRWLQIWTNGIGAFFPFVTGILILLNLGKINASLAGLSLSFAMTFTSQIMWSIRKYTQLEMSLNSVERIIESLRIRQENYQGEIGNETLKEKNWPIDGNIKFEGLKVKYAEDLESVLHNISFEIKGKEKVGIVGRTGSGKSTMSLSLFRFLEATEGRILIDDIDISKLSLKDLRSNLTIIPQDPILFTGSIRSNLDVFSQHTDYEIFESLKRVNFLPSSSEPTNNFTRESGNIFYNLDTQINEGGNNLSQGQRQLLCLARALLKKSKIIIMDDATASIDFDMDEKIQKMIRTEFNDCTIICIAHRLRTIMDYDKILVLVIYERLPETLKYNQKVVDALDVLKENISKKVNDSSVHPEIEWDAEVRCSNELCDDEITFLKERKEYIKESFAKYIGVDVEEIHVDDIPVIAFAGSGGGFRAMLATTAYMRAVHDSGLYDCGVYYSGLSGSCWNLATQYSSLCATKENPIQAVFEFFKKNLTHHIANPIGVLKALSKNSSPETAVELVFGGLVQKETMDLPLRVIDVYGSLLAARLIIGTDPESQHKDFKLSQQKRFLEGGKQMMPIYTAIYHQRPWKDELDKEHAEYVENYEQAWAEHSKKKDHLAWYEFTPFEIGCDEQAAWVPTWAFGRKFELGKNLTRIPEQNIAPCAPIYIDIRQFEHFLPEGWLKAKWKQLYDGAMEDIEEQERWKFEGHHLIPTASNYNYIYHLNPPPSKLGLTNNPILELIDAGAANDLPLYPLVHPSRKVDIIIGFDSSSQIIKHEYFEQEQLLFTSRKGITKVARDVENKYCEIYDYIPTGSSDGYTTPAAHPCTFCYLPYLPNDKVDKNFVPSTAKFASFANFTYTPEQIDLMASLAKQNWLEVEEKVKGVIIDAWKKKRDARLG</sequence>
<evidence type="ECO:0000259" key="16">
    <source>
        <dbReference type="PROSITE" id="PS50893"/>
    </source>
</evidence>
<feature type="domain" description="PLA2c" evidence="18">
    <location>
        <begin position="1425"/>
        <end position="1952"/>
    </location>
</feature>
<evidence type="ECO:0000256" key="9">
    <source>
        <dbReference type="ARBA" id="ARBA00022989"/>
    </source>
</evidence>
<dbReference type="Gene3D" id="3.40.50.300">
    <property type="entry name" value="P-loop containing nucleotide triphosphate hydrolases"/>
    <property type="match status" value="2"/>
</dbReference>
<feature type="domain" description="ABC transporter" evidence="16">
    <location>
        <begin position="522"/>
        <end position="764"/>
    </location>
</feature>
<feature type="transmembrane region" description="Helical" evidence="15">
    <location>
        <begin position="340"/>
        <end position="362"/>
    </location>
</feature>
<evidence type="ECO:0000256" key="13">
    <source>
        <dbReference type="RuleBase" id="RU362103"/>
    </source>
</evidence>
<keyword evidence="12 13" id="KW-0378">Hydrolase</keyword>
<evidence type="ECO:0000259" key="18">
    <source>
        <dbReference type="PROSITE" id="PS51210"/>
    </source>
</evidence>
<dbReference type="PROSITE" id="PS50929">
    <property type="entry name" value="ABC_TM1F"/>
    <property type="match status" value="2"/>
</dbReference>
<comment type="similarity">
    <text evidence="3">Belongs to the ABC transporter superfamily. ABCC family. Conjugate transporter (TC 3.A.1.208) subfamily.</text>
</comment>
<dbReference type="PROSITE" id="PS50893">
    <property type="entry name" value="ABC_TRANSPORTER_2"/>
    <property type="match status" value="2"/>
</dbReference>